<evidence type="ECO:0000256" key="1">
    <source>
        <dbReference type="ARBA" id="ARBA00011073"/>
    </source>
</evidence>
<proteinExistence type="inferred from homology"/>
<keyword evidence="3 5" id="KW-0378">Hydrolase</keyword>
<evidence type="ECO:0000256" key="3">
    <source>
        <dbReference type="ARBA" id="ARBA00022801"/>
    </source>
</evidence>
<dbReference type="InterPro" id="IPR023827">
    <property type="entry name" value="Peptidase_S8_Asp-AS"/>
</dbReference>
<evidence type="ECO:0000256" key="7">
    <source>
        <dbReference type="SAM" id="SignalP"/>
    </source>
</evidence>
<dbReference type="PANTHER" id="PTHR43806">
    <property type="entry name" value="PEPTIDASE S8"/>
    <property type="match status" value="1"/>
</dbReference>
<keyword evidence="7" id="KW-0732">Signal</keyword>
<dbReference type="InterPro" id="IPR010259">
    <property type="entry name" value="S8pro/Inhibitor_I9"/>
</dbReference>
<gene>
    <name evidence="10" type="ORF">E1163_14970</name>
</gene>
<organism evidence="10 11">
    <name type="scientific">Fulvivirga kasyanovii</name>
    <dbReference type="NCBI Taxonomy" id="396812"/>
    <lineage>
        <taxon>Bacteria</taxon>
        <taxon>Pseudomonadati</taxon>
        <taxon>Bacteroidota</taxon>
        <taxon>Cytophagia</taxon>
        <taxon>Cytophagales</taxon>
        <taxon>Fulvivirgaceae</taxon>
        <taxon>Fulvivirga</taxon>
    </lineage>
</organism>
<dbReference type="PROSITE" id="PS51892">
    <property type="entry name" value="SUBTILASE"/>
    <property type="match status" value="1"/>
</dbReference>
<dbReference type="SUPFAM" id="SSF52743">
    <property type="entry name" value="Subtilisin-like"/>
    <property type="match status" value="1"/>
</dbReference>
<dbReference type="EMBL" id="SMLW01000572">
    <property type="protein sequence ID" value="MTI26258.1"/>
    <property type="molecule type" value="Genomic_DNA"/>
</dbReference>
<evidence type="ECO:0000256" key="5">
    <source>
        <dbReference type="PROSITE-ProRule" id="PRU01240"/>
    </source>
</evidence>
<dbReference type="PROSITE" id="PS00137">
    <property type="entry name" value="SUBTILASE_HIS"/>
    <property type="match status" value="1"/>
</dbReference>
<evidence type="ECO:0000259" key="8">
    <source>
        <dbReference type="Pfam" id="PF00082"/>
    </source>
</evidence>
<dbReference type="Gene3D" id="3.40.50.200">
    <property type="entry name" value="Peptidase S8/S53 domain"/>
    <property type="match status" value="1"/>
</dbReference>
<accession>A0ABW9RQ24</accession>
<feature type="active site" description="Charge relay system" evidence="5">
    <location>
        <position position="192"/>
    </location>
</feature>
<dbReference type="RefSeq" id="WP_155173233.1">
    <property type="nucleotide sequence ID" value="NZ_BAAAFL010000068.1"/>
</dbReference>
<keyword evidence="2 5" id="KW-0645">Protease</keyword>
<dbReference type="PROSITE" id="PS00138">
    <property type="entry name" value="SUBTILASE_SER"/>
    <property type="match status" value="1"/>
</dbReference>
<dbReference type="SUPFAM" id="SSF54897">
    <property type="entry name" value="Protease propeptides/inhibitors"/>
    <property type="match status" value="1"/>
</dbReference>
<dbReference type="PROSITE" id="PS51257">
    <property type="entry name" value="PROKAR_LIPOPROTEIN"/>
    <property type="match status" value="1"/>
</dbReference>
<evidence type="ECO:0000256" key="2">
    <source>
        <dbReference type="ARBA" id="ARBA00022670"/>
    </source>
</evidence>
<feature type="domain" description="Peptidase S8/S53" evidence="8">
    <location>
        <begin position="184"/>
        <end position="394"/>
    </location>
</feature>
<keyword evidence="4 5" id="KW-0720">Serine protease</keyword>
<reference evidence="10 11" key="1">
    <citation type="submission" date="2019-02" db="EMBL/GenBank/DDBJ databases">
        <authorList>
            <person name="Goldberg S.R."/>
            <person name="Haltli B.A."/>
            <person name="Correa H."/>
            <person name="Russell K.G."/>
        </authorList>
    </citation>
    <scope>NUCLEOTIDE SEQUENCE [LARGE SCALE GENOMIC DNA]</scope>
    <source>
        <strain evidence="10 11">JCM 16186</strain>
    </source>
</reference>
<name>A0ABW9RQ24_9BACT</name>
<dbReference type="InterPro" id="IPR000209">
    <property type="entry name" value="Peptidase_S8/S53_dom"/>
</dbReference>
<evidence type="ECO:0000313" key="11">
    <source>
        <dbReference type="Proteomes" id="UP000798808"/>
    </source>
</evidence>
<dbReference type="Proteomes" id="UP000798808">
    <property type="component" value="Unassembled WGS sequence"/>
</dbReference>
<evidence type="ECO:0000256" key="4">
    <source>
        <dbReference type="ARBA" id="ARBA00022825"/>
    </source>
</evidence>
<dbReference type="InterPro" id="IPR037045">
    <property type="entry name" value="S8pro/Inhibitor_I9_sf"/>
</dbReference>
<keyword evidence="11" id="KW-1185">Reference proteome</keyword>
<feature type="active site" description="Charge relay system" evidence="5">
    <location>
        <position position="223"/>
    </location>
</feature>
<dbReference type="Pfam" id="PF00082">
    <property type="entry name" value="Peptidase_S8"/>
    <property type="match status" value="1"/>
</dbReference>
<protein>
    <submittedName>
        <fullName evidence="10">S8 family peptidase</fullName>
    </submittedName>
</protein>
<feature type="chain" id="PRO_5045106197" evidence="7">
    <location>
        <begin position="23"/>
        <end position="419"/>
    </location>
</feature>
<dbReference type="PRINTS" id="PR00723">
    <property type="entry name" value="SUBTILISIN"/>
</dbReference>
<dbReference type="InterPro" id="IPR050131">
    <property type="entry name" value="Peptidase_S8_subtilisin-like"/>
</dbReference>
<feature type="active site" description="Charge relay system" evidence="5">
    <location>
        <position position="384"/>
    </location>
</feature>
<dbReference type="PANTHER" id="PTHR43806:SF11">
    <property type="entry name" value="CEREVISIN-RELATED"/>
    <property type="match status" value="1"/>
</dbReference>
<evidence type="ECO:0000313" key="10">
    <source>
        <dbReference type="EMBL" id="MTI26258.1"/>
    </source>
</evidence>
<dbReference type="InterPro" id="IPR022398">
    <property type="entry name" value="Peptidase_S8_His-AS"/>
</dbReference>
<dbReference type="PROSITE" id="PS00136">
    <property type="entry name" value="SUBTILASE_ASP"/>
    <property type="match status" value="1"/>
</dbReference>
<dbReference type="Gene3D" id="3.30.70.80">
    <property type="entry name" value="Peptidase S8 propeptide/proteinase inhibitor I9"/>
    <property type="match status" value="1"/>
</dbReference>
<feature type="signal peptide" evidence="7">
    <location>
        <begin position="1"/>
        <end position="22"/>
    </location>
</feature>
<comment type="similarity">
    <text evidence="1 5 6">Belongs to the peptidase S8 family.</text>
</comment>
<evidence type="ECO:0000256" key="6">
    <source>
        <dbReference type="RuleBase" id="RU003355"/>
    </source>
</evidence>
<feature type="domain" description="Inhibitor I9" evidence="9">
    <location>
        <begin position="46"/>
        <end position="141"/>
    </location>
</feature>
<sequence>MKKTKFLWAAAMMCGMVFSCNEQESPALEDKLVNDAVSADQLIPDQYIVVFKDDAMTSGRLNEPTFTDRTDKVAYSREATARAKEELSGFYREKDIRPAQVKAEFTSVYSGFVAKLDKNKLAQLQNDPRVDFIEQDRVVELDFEVEAVYTADELPKDLSNGREAAQSTTCAIQNAGGAGNGTGGNTFIWIVDTGIDLDHPDLNVNTSYSRSFADSSPDDANGHGTHVAGIAAAISNSYGVVGVSAGATVVAVDVLGTGSASTSTIISGMDYVASNDISGDVVNMSLGPRSRTGCSSSSAYRSALERLNDQSLIALAAGNSSDDAQYYDPACHNLSGVYTVASMTCSGSFSSFSNYGSPVDWIATGSSVTSTYRGGGYATLSGTSMASPVVAGVLHERSGAPRQCGSVSYGGRTYKIACR</sequence>
<comment type="caution">
    <text evidence="10">The sequence shown here is derived from an EMBL/GenBank/DDBJ whole genome shotgun (WGS) entry which is preliminary data.</text>
</comment>
<evidence type="ECO:0000259" key="9">
    <source>
        <dbReference type="Pfam" id="PF05922"/>
    </source>
</evidence>
<dbReference type="InterPro" id="IPR015500">
    <property type="entry name" value="Peptidase_S8_subtilisin-rel"/>
</dbReference>
<dbReference type="Pfam" id="PF05922">
    <property type="entry name" value="Inhibitor_I9"/>
    <property type="match status" value="1"/>
</dbReference>
<dbReference type="InterPro" id="IPR023828">
    <property type="entry name" value="Peptidase_S8_Ser-AS"/>
</dbReference>
<dbReference type="InterPro" id="IPR036852">
    <property type="entry name" value="Peptidase_S8/S53_dom_sf"/>
</dbReference>